<keyword evidence="2" id="KW-1185">Reference proteome</keyword>
<reference evidence="1 2" key="1">
    <citation type="submission" date="2021-01" db="EMBL/GenBank/DDBJ databases">
        <title>Whole genome shotgun sequence of Asanoa iriomotensis NBRC 100142.</title>
        <authorList>
            <person name="Komaki H."/>
            <person name="Tamura T."/>
        </authorList>
    </citation>
    <scope>NUCLEOTIDE SEQUENCE [LARGE SCALE GENOMIC DNA]</scope>
    <source>
        <strain evidence="1 2">NBRC 100142</strain>
    </source>
</reference>
<evidence type="ECO:0000313" key="2">
    <source>
        <dbReference type="Proteomes" id="UP000624325"/>
    </source>
</evidence>
<dbReference type="RefSeq" id="WP_203706709.1">
    <property type="nucleotide sequence ID" value="NZ_BAAALU010000005.1"/>
</dbReference>
<proteinExistence type="predicted"/>
<organism evidence="1 2">
    <name type="scientific">Asanoa iriomotensis</name>
    <dbReference type="NCBI Taxonomy" id="234613"/>
    <lineage>
        <taxon>Bacteria</taxon>
        <taxon>Bacillati</taxon>
        <taxon>Actinomycetota</taxon>
        <taxon>Actinomycetes</taxon>
        <taxon>Micromonosporales</taxon>
        <taxon>Micromonosporaceae</taxon>
        <taxon>Asanoa</taxon>
    </lineage>
</organism>
<dbReference type="EMBL" id="BONC01000056">
    <property type="protein sequence ID" value="GIF59885.1"/>
    <property type="molecule type" value="Genomic_DNA"/>
</dbReference>
<protein>
    <submittedName>
        <fullName evidence="1">Uncharacterized protein</fullName>
    </submittedName>
</protein>
<comment type="caution">
    <text evidence="1">The sequence shown here is derived from an EMBL/GenBank/DDBJ whole genome shotgun (WGS) entry which is preliminary data.</text>
</comment>
<evidence type="ECO:0000313" key="1">
    <source>
        <dbReference type="EMBL" id="GIF59885.1"/>
    </source>
</evidence>
<accession>A0ABQ4CAT1</accession>
<dbReference type="Proteomes" id="UP000624325">
    <property type="component" value="Unassembled WGS sequence"/>
</dbReference>
<sequence>MAVALHEVFGISKTVRPLSYVDRGALDDRLRMLLARERHVVIHGDSKQGKSWLRSHVLGEDRSIVVQCRLDTTPETALVEALGVLGIHAELKRTAGNALEGTLEISSTANVSAGLLGKLGLGAKATAKKAKSGQVETQPVGRAPANLSWIAEALVASERRLVLEDFHYVSEDSRKSFAFILKALVDLGVYAIIIGIWPQDNVLPYYNGDLDGRVEDIHLTWHEDELTDVLVRGTDAMRISMSPHLRRKLVEDAYANVGLLQRLTEKLCFEEGMLQQQSRQAYLTVGESLTRARAAVAADMRPRYEGFAENFVLGMRRLTEGLEVYRHLLQELTLSSDADLLDGISAKDLHDRITAIGESKITRTSLLRALARIDRLQAKMEIKPIVLTYNSHSQRVFVVDRSFLFFRKYGDPRWPWSGQDFDASNDLAQTDPLDLN</sequence>
<name>A0ABQ4CAT1_9ACTN</name>
<gene>
    <name evidence="1" type="ORF">Air01nite_59800</name>
</gene>